<organism evidence="2 3">
    <name type="scientific">Acuticoccus mangrovi</name>
    <dbReference type="NCBI Taxonomy" id="2796142"/>
    <lineage>
        <taxon>Bacteria</taxon>
        <taxon>Pseudomonadati</taxon>
        <taxon>Pseudomonadota</taxon>
        <taxon>Alphaproteobacteria</taxon>
        <taxon>Hyphomicrobiales</taxon>
        <taxon>Amorphaceae</taxon>
        <taxon>Acuticoccus</taxon>
    </lineage>
</organism>
<evidence type="ECO:0000313" key="3">
    <source>
        <dbReference type="Proteomes" id="UP000609531"/>
    </source>
</evidence>
<protein>
    <submittedName>
        <fullName evidence="2">Uncharacterized protein</fullName>
    </submittedName>
</protein>
<evidence type="ECO:0000256" key="1">
    <source>
        <dbReference type="SAM" id="Phobius"/>
    </source>
</evidence>
<dbReference type="Proteomes" id="UP000609531">
    <property type="component" value="Unassembled WGS sequence"/>
</dbReference>
<gene>
    <name evidence="2" type="ORF">JCR33_03515</name>
</gene>
<proteinExistence type="predicted"/>
<dbReference type="AlphaFoldDB" id="A0A934IDW1"/>
<feature type="transmembrane region" description="Helical" evidence="1">
    <location>
        <begin position="7"/>
        <end position="27"/>
    </location>
</feature>
<sequence length="278" mass="31959">MQEILKSIISAASVGLVLYGIELSGFGQEGKRPDGYRQFLIITYIVSALLWILVYVALTFVRHSSWFRRLFNSSALRMEGVYFEDFYQVSQRSSKTTTDPLTAETENDSELARGFAIVSIKWSKHTAELKIEGAAFTPKGILHGHFNSVNVSRNEFDLNYIYSTNTAGRNIYGYGYFRFFGPRSKAGKISYDGGLGQFIDNSAEFKKFELSFQKIDSDIVSYFEDKYKYIEYCKEIIRVYNNYRHEQLSNEIAEGARSIEQIESINRILRDKVIPTDK</sequence>
<keyword evidence="1" id="KW-0472">Membrane</keyword>
<comment type="caution">
    <text evidence="2">The sequence shown here is derived from an EMBL/GenBank/DDBJ whole genome shotgun (WGS) entry which is preliminary data.</text>
</comment>
<keyword evidence="1" id="KW-1133">Transmembrane helix</keyword>
<reference evidence="2" key="1">
    <citation type="submission" date="2020-12" db="EMBL/GenBank/DDBJ databases">
        <title>Bacterial taxonomy.</title>
        <authorList>
            <person name="Pan X."/>
        </authorList>
    </citation>
    <scope>NUCLEOTIDE SEQUENCE</scope>
    <source>
        <strain evidence="2">B2012</strain>
    </source>
</reference>
<name>A0A934IDW1_9HYPH</name>
<dbReference type="RefSeq" id="WP_198880640.1">
    <property type="nucleotide sequence ID" value="NZ_JAEKJA010000002.1"/>
</dbReference>
<keyword evidence="3" id="KW-1185">Reference proteome</keyword>
<feature type="transmembrane region" description="Helical" evidence="1">
    <location>
        <begin position="39"/>
        <end position="61"/>
    </location>
</feature>
<accession>A0A934IDW1</accession>
<keyword evidence="1" id="KW-0812">Transmembrane</keyword>
<dbReference type="EMBL" id="JAEKJA010000002">
    <property type="protein sequence ID" value="MBJ3774738.1"/>
    <property type="molecule type" value="Genomic_DNA"/>
</dbReference>
<evidence type="ECO:0000313" key="2">
    <source>
        <dbReference type="EMBL" id="MBJ3774738.1"/>
    </source>
</evidence>